<organism evidence="2 3">
    <name type="scientific">Marasmius oreades</name>
    <name type="common">fairy-ring Marasmius</name>
    <dbReference type="NCBI Taxonomy" id="181124"/>
    <lineage>
        <taxon>Eukaryota</taxon>
        <taxon>Fungi</taxon>
        <taxon>Dikarya</taxon>
        <taxon>Basidiomycota</taxon>
        <taxon>Agaricomycotina</taxon>
        <taxon>Agaricomycetes</taxon>
        <taxon>Agaricomycetidae</taxon>
        <taxon>Agaricales</taxon>
        <taxon>Marasmiineae</taxon>
        <taxon>Marasmiaceae</taxon>
        <taxon>Marasmius</taxon>
    </lineage>
</organism>
<feature type="compositionally biased region" description="Low complexity" evidence="1">
    <location>
        <begin position="1154"/>
        <end position="1174"/>
    </location>
</feature>
<feature type="compositionally biased region" description="Polar residues" evidence="1">
    <location>
        <begin position="1584"/>
        <end position="1598"/>
    </location>
</feature>
<dbReference type="Proteomes" id="UP001049176">
    <property type="component" value="Chromosome 1"/>
</dbReference>
<feature type="compositionally biased region" description="Low complexity" evidence="1">
    <location>
        <begin position="8"/>
        <end position="18"/>
    </location>
</feature>
<feature type="region of interest" description="Disordered" evidence="1">
    <location>
        <begin position="1044"/>
        <end position="1376"/>
    </location>
</feature>
<feature type="compositionally biased region" description="Low complexity" evidence="1">
    <location>
        <begin position="1050"/>
        <end position="1129"/>
    </location>
</feature>
<feature type="compositionally biased region" description="Low complexity" evidence="1">
    <location>
        <begin position="517"/>
        <end position="545"/>
    </location>
</feature>
<feature type="compositionally biased region" description="Low complexity" evidence="1">
    <location>
        <begin position="282"/>
        <end position="300"/>
    </location>
</feature>
<feature type="compositionally biased region" description="Basic and acidic residues" evidence="1">
    <location>
        <begin position="208"/>
        <end position="219"/>
    </location>
</feature>
<feature type="compositionally biased region" description="Basic and acidic residues" evidence="1">
    <location>
        <begin position="441"/>
        <end position="459"/>
    </location>
</feature>
<feature type="compositionally biased region" description="Polar residues" evidence="1">
    <location>
        <begin position="656"/>
        <end position="674"/>
    </location>
</feature>
<feature type="region of interest" description="Disordered" evidence="1">
    <location>
        <begin position="1557"/>
        <end position="1658"/>
    </location>
</feature>
<reference evidence="2" key="1">
    <citation type="journal article" date="2021" name="Genome Biol. Evol.">
        <title>The assembled and annotated genome of the fairy-ring fungus Marasmius oreades.</title>
        <authorList>
            <person name="Hiltunen M."/>
            <person name="Ament-Velasquez S.L."/>
            <person name="Johannesson H."/>
        </authorList>
    </citation>
    <scope>NUCLEOTIDE SEQUENCE</scope>
    <source>
        <strain evidence="2">03SP1</strain>
    </source>
</reference>
<feature type="compositionally biased region" description="Low complexity" evidence="1">
    <location>
        <begin position="1276"/>
        <end position="1293"/>
    </location>
</feature>
<evidence type="ECO:0000313" key="3">
    <source>
        <dbReference type="Proteomes" id="UP001049176"/>
    </source>
</evidence>
<feature type="compositionally biased region" description="Low complexity" evidence="1">
    <location>
        <begin position="871"/>
        <end position="896"/>
    </location>
</feature>
<dbReference type="GeneID" id="66070925"/>
<sequence length="1658" mass="173703">MPLRTLFSKKTSSSSPPSYGQSFATKSQSSLHLNSSITPESPSSAEYVNVAANFPSSPNGRSSLHPNHAYQSYPPTSPNKTSLVYPSIANSSSSTKSAPSSRLRLFGWKKDRSGQSMKSPGNAQDLSPPVLPPFSRFSTSEAVSDSEIPTLAPPKLGQVLASTRSLPDTSTGRPELRLLNTFPASKPLLDDVDLTLSPTSTTTNGSDGGERRTGKDNPKKKTSLFSWTKSESKASSEQLKKANMKGKGKEFDAGNNNSSTTEESFNLKSFRHIQPSPSHSASPITSPGTSPKPTSSSTSPYGNSQSPYITSRSSQHLTADAGSSTSLIPPPPLNHPTARPRNSSTDSQTQRISVAAFREAQARRSMAGSPVFDGRVSPGPLQGMKSKSQVNLAGKRASRTFTSEAESSEDEESEEDSDDEGAGLSRKRTVTNKTRMGAKSESGHVGRSESEHRNDRSESPHGVWGKTKSELGHGSGSTGAPSFQRINPAVPLLSQVHQTRGASLSLNDSDDSDEDNAPLATLLPPRRPGSALSSRSNSSLNGGRAPPSSFTSPLNASQQEGSRSMSVYSTSTSTPNPPASTSNYATSVSSQGSSTNSRRPAPLIDINKLTGPNRTPLSSGVATKGPEKSKEGFTEGYTLLSGVSGGRPRSPEKNRQAQARASSPTKSIVSTTAPANKKFVSPPSSPVGSVFSHTPGPRRGMPKKKETGMSDVSASGSSGGAKRDVISERLKGVIQGKMLGDDSGSRVSVFNSAPDSKALPSVPTGSSQHLRAPAVLDDSDSDEDEEEEEEEEDDDERYGTTEGTIKGKQPLRAPQLRPVANATPRALTAPAAPPRSRSPAPETQPQRTSPSPSPSPQPRRLTKSPVSQNEPSSPAAASTSTSTSTSPKPASQPSQPYKRPQPANVQQPKQPQTRRGSASSVLDIDLASVLGGGIRLISFDNKESDSIVFPPSPSDTLPPIPSIVPVDRPPPSPNRIAPVVVRERERTPAFSVTSRPKHKGGSASVSGVVTLGSSTTETQMKEEEEKKDVEGVATAVASTWTTRGAGDVESTTTSTTSTANASSTLGRPRSGSLSLLSTVPTLTTNTTTNTTTMTTTTQVLQIPLPPRSSSLQPRSTADSPTLLSTSPSSQKAPLPVQGQKEKEKRRGFAFGLQTSRSSSALGSNASATSGSSSSSGGGSSGVESRTGSGDVVDGGPNRQGQVLGKDKLQANLVNKHARRTSAGAISMVSEMTMRPPARVQPSPSPSPSSSSSQLSRQQQLQRPPPMKPFSAIPPMSRGSPATSSTGGSSGRAPVTPRDGSELGIRGLDDVSKRNEHRPQKQKEWSGGASGLGMGHGRKRSVAFEEEDGEGTVSGKSGKGREVVDEESKRKERRRGEAKAAIELGNVINGRGPIVEDDDEDLPIGQFSNVNSRMNIMNPTLMPPNGGFPATFGWNPANPAAGAFPPNAGQMQLSPAQFMVPPPADPRFLSAHQQAMMYAKQAYQMAVAQQAMAAAADEWERGSAVGFSSSQSMYGGFGGSTGSVYGGLGGGNGWSTGSVIFPQVGPRVQTYGMSGAKSDYGGGGGWGNNSVYGDSSYGRQERMRTQSTVNPGNRTSTHNGQRDSMAFNMPPPPIPQQKSAPALSKGGPGGRNRTLSQPASPRSTRPGKAPPPSSWKPGM</sequence>
<feature type="compositionally biased region" description="Polar residues" evidence="1">
    <location>
        <begin position="301"/>
        <end position="327"/>
    </location>
</feature>
<feature type="compositionally biased region" description="Low complexity" evidence="1">
    <location>
        <begin position="822"/>
        <end position="850"/>
    </location>
</feature>
<feature type="compositionally biased region" description="Low complexity" evidence="1">
    <location>
        <begin position="1247"/>
        <end position="1261"/>
    </location>
</feature>
<feature type="compositionally biased region" description="Low complexity" evidence="1">
    <location>
        <begin position="87"/>
        <end position="101"/>
    </location>
</feature>
<dbReference type="KEGG" id="more:E1B28_001849"/>
<name>A0A9P8AFV5_9AGAR</name>
<feature type="compositionally biased region" description="Polar residues" evidence="1">
    <location>
        <begin position="1632"/>
        <end position="1642"/>
    </location>
</feature>
<feature type="compositionally biased region" description="Polar residues" evidence="1">
    <location>
        <begin position="745"/>
        <end position="754"/>
    </location>
</feature>
<dbReference type="RefSeq" id="XP_043016534.1">
    <property type="nucleotide sequence ID" value="XM_043147820.1"/>
</dbReference>
<feature type="compositionally biased region" description="Polar residues" evidence="1">
    <location>
        <begin position="196"/>
        <end position="205"/>
    </location>
</feature>
<evidence type="ECO:0000313" key="2">
    <source>
        <dbReference type="EMBL" id="KAG7100064.1"/>
    </source>
</evidence>
<dbReference type="EMBL" id="CM032181">
    <property type="protein sequence ID" value="KAG7100064.1"/>
    <property type="molecule type" value="Genomic_DNA"/>
</dbReference>
<feature type="compositionally biased region" description="Basic and acidic residues" evidence="1">
    <location>
        <begin position="230"/>
        <end position="240"/>
    </location>
</feature>
<feature type="compositionally biased region" description="Polar residues" evidence="1">
    <location>
        <begin position="548"/>
        <end position="561"/>
    </location>
</feature>
<feature type="compositionally biased region" description="Low complexity" evidence="1">
    <location>
        <begin position="679"/>
        <end position="692"/>
    </location>
</feature>
<feature type="compositionally biased region" description="Basic and acidic residues" evidence="1">
    <location>
        <begin position="1306"/>
        <end position="1323"/>
    </location>
</feature>
<feature type="compositionally biased region" description="Low complexity" evidence="1">
    <location>
        <begin position="562"/>
        <end position="597"/>
    </location>
</feature>
<protein>
    <submittedName>
        <fullName evidence="2">Uncharacterized protein</fullName>
    </submittedName>
</protein>
<feature type="compositionally biased region" description="Basic and acidic residues" evidence="1">
    <location>
        <begin position="721"/>
        <end position="731"/>
    </location>
</feature>
<proteinExistence type="predicted"/>
<comment type="caution">
    <text evidence="2">The sequence shown here is derived from an EMBL/GenBank/DDBJ whole genome shotgun (WGS) entry which is preliminary data.</text>
</comment>
<feature type="compositionally biased region" description="Polar residues" evidence="1">
    <location>
        <begin position="903"/>
        <end position="920"/>
    </location>
</feature>
<feature type="compositionally biased region" description="Pro residues" evidence="1">
    <location>
        <begin position="1647"/>
        <end position="1658"/>
    </location>
</feature>
<keyword evidence="3" id="KW-1185">Reference proteome</keyword>
<feature type="region of interest" description="Disordered" evidence="1">
    <location>
        <begin position="947"/>
        <end position="1008"/>
    </location>
</feature>
<feature type="compositionally biased region" description="Basic and acidic residues" evidence="1">
    <location>
        <begin position="1358"/>
        <end position="1376"/>
    </location>
</feature>
<feature type="compositionally biased region" description="Polar residues" evidence="1">
    <location>
        <begin position="610"/>
        <end position="621"/>
    </location>
</feature>
<feature type="compositionally biased region" description="Polar residues" evidence="1">
    <location>
        <begin position="340"/>
        <end position="352"/>
    </location>
</feature>
<feature type="compositionally biased region" description="Pro residues" evidence="1">
    <location>
        <begin position="950"/>
        <end position="973"/>
    </location>
</feature>
<feature type="region of interest" description="Disordered" evidence="1">
    <location>
        <begin position="1"/>
        <end position="156"/>
    </location>
</feature>
<feature type="compositionally biased region" description="Polar residues" evidence="1">
    <location>
        <begin position="54"/>
        <end position="84"/>
    </location>
</feature>
<feature type="compositionally biased region" description="Polar residues" evidence="1">
    <location>
        <begin position="19"/>
        <end position="46"/>
    </location>
</feature>
<feature type="compositionally biased region" description="Acidic residues" evidence="1">
    <location>
        <begin position="406"/>
        <end position="421"/>
    </location>
</feature>
<gene>
    <name evidence="2" type="ORF">E1B28_001849</name>
</gene>
<dbReference type="OrthoDB" id="2687738at2759"/>
<feature type="compositionally biased region" description="Acidic residues" evidence="1">
    <location>
        <begin position="777"/>
        <end position="796"/>
    </location>
</feature>
<accession>A0A9P8AFV5</accession>
<feature type="compositionally biased region" description="Polar residues" evidence="1">
    <location>
        <begin position="114"/>
        <end position="125"/>
    </location>
</feature>
<feature type="compositionally biased region" description="Low complexity" evidence="1">
    <location>
        <begin position="255"/>
        <end position="264"/>
    </location>
</feature>
<feature type="region of interest" description="Disordered" evidence="1">
    <location>
        <begin position="189"/>
        <end position="921"/>
    </location>
</feature>
<evidence type="ECO:0000256" key="1">
    <source>
        <dbReference type="SAM" id="MobiDB-lite"/>
    </source>
</evidence>